<dbReference type="SMART" id="SM00220">
    <property type="entry name" value="S_TKc"/>
    <property type="match status" value="1"/>
</dbReference>
<keyword evidence="4" id="KW-1185">Reference proteome</keyword>
<comment type="caution">
    <text evidence="3">The sequence shown here is derived from an EMBL/GenBank/DDBJ whole genome shotgun (WGS) entry which is preliminary data.</text>
</comment>
<protein>
    <recommendedName>
        <fullName evidence="2">Protein kinase domain-containing protein</fullName>
    </recommendedName>
</protein>
<feature type="compositionally biased region" description="Low complexity" evidence="1">
    <location>
        <begin position="87"/>
        <end position="101"/>
    </location>
</feature>
<gene>
    <name evidence="3" type="ORF">NP233_g3214</name>
</gene>
<dbReference type="InterPro" id="IPR001245">
    <property type="entry name" value="Ser-Thr/Tyr_kinase_cat_dom"/>
</dbReference>
<dbReference type="SUPFAM" id="SSF56112">
    <property type="entry name" value="Protein kinase-like (PK-like)"/>
    <property type="match status" value="1"/>
</dbReference>
<dbReference type="PROSITE" id="PS50011">
    <property type="entry name" value="PROTEIN_KINASE_DOM"/>
    <property type="match status" value="1"/>
</dbReference>
<dbReference type="GO" id="GO:0005524">
    <property type="term" value="F:ATP binding"/>
    <property type="evidence" value="ECO:0007669"/>
    <property type="project" value="InterPro"/>
</dbReference>
<dbReference type="InterPro" id="IPR051681">
    <property type="entry name" value="Ser/Thr_Kinases-Pseudokinases"/>
</dbReference>
<evidence type="ECO:0000313" key="4">
    <source>
        <dbReference type="Proteomes" id="UP001213000"/>
    </source>
</evidence>
<reference evidence="3" key="1">
    <citation type="submission" date="2022-07" db="EMBL/GenBank/DDBJ databases">
        <title>Genome Sequence of Leucocoprinus birnbaumii.</title>
        <authorList>
            <person name="Buettner E."/>
        </authorList>
    </citation>
    <scope>NUCLEOTIDE SEQUENCE</scope>
    <source>
        <strain evidence="3">VT141</strain>
    </source>
</reference>
<dbReference type="Proteomes" id="UP001213000">
    <property type="component" value="Unassembled WGS sequence"/>
</dbReference>
<feature type="region of interest" description="Disordered" evidence="1">
    <location>
        <begin position="1"/>
        <end position="106"/>
    </location>
</feature>
<evidence type="ECO:0000256" key="1">
    <source>
        <dbReference type="SAM" id="MobiDB-lite"/>
    </source>
</evidence>
<feature type="compositionally biased region" description="Low complexity" evidence="1">
    <location>
        <begin position="70"/>
        <end position="79"/>
    </location>
</feature>
<dbReference type="EMBL" id="JANIEX010000150">
    <property type="protein sequence ID" value="KAJ3572232.1"/>
    <property type="molecule type" value="Genomic_DNA"/>
</dbReference>
<dbReference type="PANTHER" id="PTHR44329">
    <property type="entry name" value="SERINE/THREONINE-PROTEIN KINASE TNNI3K-RELATED"/>
    <property type="match status" value="1"/>
</dbReference>
<feature type="compositionally biased region" description="Acidic residues" evidence="1">
    <location>
        <begin position="1"/>
        <end position="18"/>
    </location>
</feature>
<sequence>MSDYEDDYDYDDYGDYDYDYGHDDGHDDGVGYDQYEESDGGGEQPPSESDNENDELNSDEEEVVLGGSGEESNGEIGEPGSDEEGNFNDSSEGSESSQGYYDEFDWGDSNGPISLAGAANPALTNVPSAVSTGSNEIPFETEVHSLLQRILASSESRKRMTRSKGAKAQTLLDILQKVGSHVNVELYMSQCNLTRDSDYQVLDSESASPALRPRLLKAALRLCKSSRRRPSCPELPQIEDRSDPIQTGSFGEVVRGRCNGYLVCLKVVKVYQDRDINHLIRLFTREALLWSQLDHPNVLPFYGIYPMKHDPLGRVCLVSPWMSNGNVMEYLRDNPEAPRLYLVQAALEGIKYLHEKETVHGDIKGANILVLPNSSACIADFGLSTVVDESIIRWTSTLTRKNGGTLRWEAPELLDDLPDGDPPKPTFKSDIYSIGSTMYEILTGRIPYHEFLREPIVLRKIVGGVSPTKPSIAEMEALELTEEVWNLIEECWAIDPADRPTIEIVLQRLKAIPLNSVATRHLARQGQEQERQPDHGTAQVPSSRSFRSSIRGHKEIFFSEVEVNVLRDCVQLDNELTGTSVVQQVPEASSTTVAPAHL</sequence>
<proteinExistence type="predicted"/>
<dbReference type="PANTHER" id="PTHR44329:SF214">
    <property type="entry name" value="PROTEIN KINASE DOMAIN-CONTAINING PROTEIN"/>
    <property type="match status" value="1"/>
</dbReference>
<evidence type="ECO:0000313" key="3">
    <source>
        <dbReference type="EMBL" id="KAJ3572232.1"/>
    </source>
</evidence>
<dbReference type="InterPro" id="IPR011009">
    <property type="entry name" value="Kinase-like_dom_sf"/>
</dbReference>
<accession>A0AAD5VZI1</accession>
<name>A0AAD5VZI1_9AGAR</name>
<dbReference type="Gene3D" id="1.10.510.10">
    <property type="entry name" value="Transferase(Phosphotransferase) domain 1"/>
    <property type="match status" value="1"/>
</dbReference>
<feature type="domain" description="Protein kinase" evidence="2">
    <location>
        <begin position="239"/>
        <end position="512"/>
    </location>
</feature>
<dbReference type="GO" id="GO:0004674">
    <property type="term" value="F:protein serine/threonine kinase activity"/>
    <property type="evidence" value="ECO:0007669"/>
    <property type="project" value="TreeGrafter"/>
</dbReference>
<evidence type="ECO:0000259" key="2">
    <source>
        <dbReference type="PROSITE" id="PS50011"/>
    </source>
</evidence>
<organism evidence="3 4">
    <name type="scientific">Leucocoprinus birnbaumii</name>
    <dbReference type="NCBI Taxonomy" id="56174"/>
    <lineage>
        <taxon>Eukaryota</taxon>
        <taxon>Fungi</taxon>
        <taxon>Dikarya</taxon>
        <taxon>Basidiomycota</taxon>
        <taxon>Agaricomycotina</taxon>
        <taxon>Agaricomycetes</taxon>
        <taxon>Agaricomycetidae</taxon>
        <taxon>Agaricales</taxon>
        <taxon>Agaricineae</taxon>
        <taxon>Agaricaceae</taxon>
        <taxon>Leucocoprinus</taxon>
    </lineage>
</organism>
<feature type="compositionally biased region" description="Basic and acidic residues" evidence="1">
    <location>
        <begin position="19"/>
        <end position="29"/>
    </location>
</feature>
<feature type="compositionally biased region" description="Acidic residues" evidence="1">
    <location>
        <begin position="49"/>
        <end position="63"/>
    </location>
</feature>
<feature type="region of interest" description="Disordered" evidence="1">
    <location>
        <begin position="520"/>
        <end position="547"/>
    </location>
</feature>
<dbReference type="Pfam" id="PF07714">
    <property type="entry name" value="PK_Tyr_Ser-Thr"/>
    <property type="match status" value="1"/>
</dbReference>
<dbReference type="InterPro" id="IPR000719">
    <property type="entry name" value="Prot_kinase_dom"/>
</dbReference>
<dbReference type="AlphaFoldDB" id="A0AAD5VZI1"/>